<dbReference type="EC" id="1.1.1.49" evidence="7"/>
<dbReference type="Pfam" id="PF02781">
    <property type="entry name" value="G6PD_C"/>
    <property type="match status" value="1"/>
</dbReference>
<evidence type="ECO:0000313" key="10">
    <source>
        <dbReference type="EMBL" id="MEE8659354.1"/>
    </source>
</evidence>
<keyword evidence="3 7" id="KW-0313">Glucose metabolism</keyword>
<comment type="pathway">
    <text evidence="1 7">Carbohydrate degradation; pentose phosphate pathway; D-ribulose 5-phosphate from D-glucose 6-phosphate (oxidative stage): step 1/3.</text>
</comment>
<evidence type="ECO:0000256" key="3">
    <source>
        <dbReference type="ARBA" id="ARBA00022526"/>
    </source>
</evidence>
<evidence type="ECO:0000256" key="6">
    <source>
        <dbReference type="ARBA" id="ARBA00023277"/>
    </source>
</evidence>
<comment type="catalytic activity">
    <reaction evidence="7">
        <text>D-glucose 6-phosphate + NADP(+) = 6-phospho-D-glucono-1,5-lactone + NADPH + H(+)</text>
        <dbReference type="Rhea" id="RHEA:15841"/>
        <dbReference type="ChEBI" id="CHEBI:15378"/>
        <dbReference type="ChEBI" id="CHEBI:57783"/>
        <dbReference type="ChEBI" id="CHEBI:57955"/>
        <dbReference type="ChEBI" id="CHEBI:58349"/>
        <dbReference type="ChEBI" id="CHEBI:61548"/>
        <dbReference type="EC" id="1.1.1.49"/>
    </reaction>
</comment>
<evidence type="ECO:0000256" key="1">
    <source>
        <dbReference type="ARBA" id="ARBA00004937"/>
    </source>
</evidence>
<dbReference type="Gene3D" id="3.40.50.720">
    <property type="entry name" value="NAD(P)-binding Rossmann-like Domain"/>
    <property type="match status" value="1"/>
</dbReference>
<dbReference type="InterPro" id="IPR022674">
    <property type="entry name" value="G6P_DH_NAD-bd"/>
</dbReference>
<dbReference type="Gene3D" id="3.30.360.10">
    <property type="entry name" value="Dihydrodipicolinate Reductase, domain 2"/>
    <property type="match status" value="1"/>
</dbReference>
<dbReference type="SUPFAM" id="SSF55347">
    <property type="entry name" value="Glyceraldehyde-3-phosphate dehydrogenase-like, C-terminal domain"/>
    <property type="match status" value="1"/>
</dbReference>
<evidence type="ECO:0000256" key="2">
    <source>
        <dbReference type="ARBA" id="ARBA00009975"/>
    </source>
</evidence>
<feature type="binding site" evidence="7">
    <location>
        <position position="50"/>
    </location>
    <ligand>
        <name>NADP(+)</name>
        <dbReference type="ChEBI" id="CHEBI:58349"/>
    </ligand>
</feature>
<gene>
    <name evidence="7" type="primary">zwf</name>
    <name evidence="10" type="ORF">DOFOFD_10085</name>
</gene>
<keyword evidence="5 7" id="KW-0560">Oxidoreductase</keyword>
<evidence type="ECO:0000259" key="9">
    <source>
        <dbReference type="Pfam" id="PF02781"/>
    </source>
</evidence>
<evidence type="ECO:0000256" key="7">
    <source>
        <dbReference type="HAMAP-Rule" id="MF_00966"/>
    </source>
</evidence>
<comment type="caution">
    <text evidence="10">The sequence shown here is derived from an EMBL/GenBank/DDBJ whole genome shotgun (WGS) entry which is preliminary data.</text>
</comment>
<dbReference type="PANTHER" id="PTHR23429">
    <property type="entry name" value="GLUCOSE-6-PHOSPHATE 1-DEHYDROGENASE G6PD"/>
    <property type="match status" value="1"/>
</dbReference>
<feature type="binding site" evidence="7">
    <location>
        <position position="238"/>
    </location>
    <ligand>
        <name>substrate</name>
    </ligand>
</feature>
<evidence type="ECO:0000313" key="11">
    <source>
        <dbReference type="Proteomes" id="UP001312908"/>
    </source>
</evidence>
<sequence length="490" mass="55418">MSRTVTVKPFDYVIFGATGDLTMRKLLPGFYYRMLEGQVPEEARIIGTARSPLTREAYQGRALEALKKFVKKEDFDDAKIQRFLKLVHYVSLDGSKPESDWNSLRALVSEDRADRVRVFYFATAPNLYGAIAKNLHDKKLAVGDARVVLEKPIGVDLATANDINDSVGQYFKEENIFRIDHYLGKETVQGVIALRFSNPMFEAVWSSDHIESVQITAAETVGVEGRAAYYDESGALRDMIQNHLLQVLALIGMEKPASMAADDVRDAKVAVLQGLKPFNSQTVASHAVRGQYVAGKMGSENVPGYLEELGKESQTETYVALCAEIDSPRWKNVPFFIRTAKRLEQKVSEVVITFKPTESRLFPTEAKRNVLAIRVQPDEGISWTFNAKNPVHDDFSLGQATMRVDFAQTFQTRYPDAYERLMLDAVRGDPILFIRRDEVEAAWTWLAPLMKAWADRKTPMAHYKAGSWGPDEARDMLKRHHAKWHEDMSL</sequence>
<dbReference type="HAMAP" id="MF_00966">
    <property type="entry name" value="G6PD"/>
    <property type="match status" value="1"/>
</dbReference>
<accession>A0ABU7U662</accession>
<dbReference type="PRINTS" id="PR00079">
    <property type="entry name" value="G6PDHDRGNASE"/>
</dbReference>
<dbReference type="PANTHER" id="PTHR23429:SF0">
    <property type="entry name" value="GLUCOSE-6-PHOSPHATE 1-DEHYDROGENASE"/>
    <property type="match status" value="1"/>
</dbReference>
<dbReference type="InterPro" id="IPR022675">
    <property type="entry name" value="G6P_DH_C"/>
</dbReference>
<feature type="binding site" evidence="7">
    <location>
        <position position="219"/>
    </location>
    <ligand>
        <name>substrate</name>
    </ligand>
</feature>
<comment type="similarity">
    <text evidence="2 7">Belongs to the glucose-6-phosphate dehydrogenase family.</text>
</comment>
<keyword evidence="4 7" id="KW-0521">NADP</keyword>
<feature type="domain" description="Glucose-6-phosphate dehydrogenase C-terminal" evidence="9">
    <location>
        <begin position="193"/>
        <end position="485"/>
    </location>
</feature>
<dbReference type="Pfam" id="PF00479">
    <property type="entry name" value="G6PD_N"/>
    <property type="match status" value="1"/>
</dbReference>
<name>A0ABU7U662_9PROT</name>
<dbReference type="Proteomes" id="UP001312908">
    <property type="component" value="Unassembled WGS sequence"/>
</dbReference>
<comment type="function">
    <text evidence="7">Catalyzes the oxidation of glucose 6-phosphate to 6-phosphogluconolactone.</text>
</comment>
<reference evidence="10 11" key="1">
    <citation type="submission" date="2023-10" db="EMBL/GenBank/DDBJ databases">
        <title>Sorlinia euscelidii gen. nov., sp. nov., an acetic acid bacteria isolated from the gut of Euscelidius variegatus emitter.</title>
        <authorList>
            <person name="Michoud G."/>
            <person name="Marasco R."/>
            <person name="Seferji K."/>
            <person name="Gonella E."/>
            <person name="Garuglieri E."/>
            <person name="Alma A."/>
            <person name="Mapelli F."/>
            <person name="Borin S."/>
            <person name="Daffonchio D."/>
            <person name="Crotti E."/>
        </authorList>
    </citation>
    <scope>NUCLEOTIDE SEQUENCE [LARGE SCALE GENOMIC DNA]</scope>
    <source>
        <strain evidence="10 11">EV16P</strain>
    </source>
</reference>
<dbReference type="InterPro" id="IPR019796">
    <property type="entry name" value="G6P_DH_AS"/>
</dbReference>
<comment type="caution">
    <text evidence="7">Lacks conserved residue(s) required for the propagation of feature annotation.</text>
</comment>
<protein>
    <recommendedName>
        <fullName evidence="7">Glucose-6-phosphate 1-dehydrogenase</fullName>
        <shortName evidence="7">G6PD</shortName>
        <ecNumber evidence="7">1.1.1.49</ecNumber>
    </recommendedName>
</protein>
<proteinExistence type="inferred from homology"/>
<feature type="active site" description="Proton acceptor" evidence="7">
    <location>
        <position position="243"/>
    </location>
</feature>
<dbReference type="EMBL" id="JAWJZY010000004">
    <property type="protein sequence ID" value="MEE8659354.1"/>
    <property type="molecule type" value="Genomic_DNA"/>
</dbReference>
<evidence type="ECO:0000256" key="5">
    <source>
        <dbReference type="ARBA" id="ARBA00023002"/>
    </source>
</evidence>
<feature type="domain" description="Glucose-6-phosphate dehydrogenase NAD-binding" evidence="8">
    <location>
        <begin position="13"/>
        <end position="189"/>
    </location>
</feature>
<dbReference type="SUPFAM" id="SSF51735">
    <property type="entry name" value="NAD(P)-binding Rossmann-fold domains"/>
    <property type="match status" value="1"/>
</dbReference>
<keyword evidence="6 7" id="KW-0119">Carbohydrate metabolism</keyword>
<dbReference type="PROSITE" id="PS00069">
    <property type="entry name" value="G6P_DEHYDROGENASE"/>
    <property type="match status" value="1"/>
</dbReference>
<feature type="binding site" evidence="7">
    <location>
        <position position="181"/>
    </location>
    <ligand>
        <name>substrate</name>
    </ligand>
</feature>
<organism evidence="10 11">
    <name type="scientific">Sorlinia euscelidii</name>
    <dbReference type="NCBI Taxonomy" id="3081148"/>
    <lineage>
        <taxon>Bacteria</taxon>
        <taxon>Pseudomonadati</taxon>
        <taxon>Pseudomonadota</taxon>
        <taxon>Alphaproteobacteria</taxon>
        <taxon>Acetobacterales</taxon>
        <taxon>Acetobacteraceae</taxon>
        <taxon>Sorlinia</taxon>
    </lineage>
</organism>
<evidence type="ECO:0000256" key="4">
    <source>
        <dbReference type="ARBA" id="ARBA00022857"/>
    </source>
</evidence>
<keyword evidence="11" id="KW-1185">Reference proteome</keyword>
<evidence type="ECO:0000259" key="8">
    <source>
        <dbReference type="Pfam" id="PF00479"/>
    </source>
</evidence>
<feature type="binding site" evidence="7">
    <location>
        <position position="151"/>
    </location>
    <ligand>
        <name>NADP(+)</name>
        <dbReference type="ChEBI" id="CHEBI:58349"/>
    </ligand>
</feature>
<feature type="binding site" evidence="7">
    <location>
        <position position="341"/>
    </location>
    <ligand>
        <name>substrate</name>
    </ligand>
</feature>
<dbReference type="InterPro" id="IPR001282">
    <property type="entry name" value="G6P_DH"/>
</dbReference>
<feature type="binding site" evidence="7">
    <location>
        <position position="185"/>
    </location>
    <ligand>
        <name>substrate</name>
    </ligand>
</feature>
<dbReference type="InterPro" id="IPR036291">
    <property type="entry name" value="NAD(P)-bd_dom_sf"/>
</dbReference>
<feature type="binding site" evidence="7">
    <location>
        <position position="346"/>
    </location>
    <ligand>
        <name>substrate</name>
    </ligand>
</feature>
<dbReference type="PIRSF" id="PIRSF000110">
    <property type="entry name" value="G6PD"/>
    <property type="match status" value="1"/>
</dbReference>
<dbReference type="NCBIfam" id="TIGR00871">
    <property type="entry name" value="zwf"/>
    <property type="match status" value="1"/>
</dbReference>
<dbReference type="RefSeq" id="WP_394820182.1">
    <property type="nucleotide sequence ID" value="NZ_JAWJZY010000004.1"/>
</dbReference>